<protein>
    <submittedName>
        <fullName evidence="6">MBL fold metallo-hydrolase</fullName>
    </submittedName>
</protein>
<dbReference type="EMBL" id="MIJE01000032">
    <property type="protein sequence ID" value="OEF96331.1"/>
    <property type="molecule type" value="Genomic_DNA"/>
</dbReference>
<dbReference type="InterPro" id="IPR051453">
    <property type="entry name" value="MBL_Glyoxalase_II"/>
</dbReference>
<dbReference type="InterPro" id="IPR001279">
    <property type="entry name" value="Metallo-B-lactamas"/>
</dbReference>
<comment type="cofactor">
    <cofactor evidence="1">
        <name>Zn(2+)</name>
        <dbReference type="ChEBI" id="CHEBI:29105"/>
    </cofactor>
</comment>
<dbReference type="PANTHER" id="PTHR46233:SF3">
    <property type="entry name" value="HYDROXYACYLGLUTATHIONE HYDROLASE GLOC"/>
    <property type="match status" value="1"/>
</dbReference>
<keyword evidence="7" id="KW-1185">Reference proteome</keyword>
<dbReference type="Proteomes" id="UP000094296">
    <property type="component" value="Unassembled WGS sequence"/>
</dbReference>
<dbReference type="SUPFAM" id="SSF56281">
    <property type="entry name" value="Metallo-hydrolase/oxidoreductase"/>
    <property type="match status" value="1"/>
</dbReference>
<dbReference type="Gene3D" id="3.60.15.10">
    <property type="entry name" value="Ribonuclease Z/Hydroxyacylglutathione hydrolase-like"/>
    <property type="match status" value="1"/>
</dbReference>
<reference evidence="6 7" key="1">
    <citation type="submission" date="2016-09" db="EMBL/GenBank/DDBJ databases">
        <title>Draft genome sequence for the type strain of Desulfuribacillus alkaliarsenatis AHT28, an obligately anaerobic, sulfidogenic bacterium isolated from Russian soda lake sediments.</title>
        <authorList>
            <person name="Abin C.A."/>
            <person name="Hollibaugh J.T."/>
        </authorList>
    </citation>
    <scope>NUCLEOTIDE SEQUENCE [LARGE SCALE GENOMIC DNA]</scope>
    <source>
        <strain evidence="6 7">AHT28</strain>
    </source>
</reference>
<feature type="domain" description="Metallo-beta-lactamase" evidence="5">
    <location>
        <begin position="12"/>
        <end position="190"/>
    </location>
</feature>
<evidence type="ECO:0000256" key="2">
    <source>
        <dbReference type="ARBA" id="ARBA00022723"/>
    </source>
</evidence>
<evidence type="ECO:0000256" key="1">
    <source>
        <dbReference type="ARBA" id="ARBA00001947"/>
    </source>
</evidence>
<sequence>MIIHKFPIGPVEANCYIVAKEKNSEGFIVDPGGLELNQIIQTIEEDNIKVTHILLTHGHFDHILGIDELRKHTGASVCIHEQDQNKLTEANDNLSTYMGAGYSFKPAEKILQDGEVIEVGNMQVKVLHTPGHTPGGVCYYIDNRLFSGDTLFAGSVGRTDFPGGSMRQLMTSIQEKLLELPKDTLVYPGHNEDTTIEHEMKHNPYISSRVF</sequence>
<accession>A0A1E5G0H1</accession>
<dbReference type="OrthoDB" id="9802248at2"/>
<gene>
    <name evidence="6" type="ORF">BHF68_09265</name>
</gene>
<evidence type="ECO:0000256" key="3">
    <source>
        <dbReference type="ARBA" id="ARBA00022801"/>
    </source>
</evidence>
<evidence type="ECO:0000256" key="4">
    <source>
        <dbReference type="ARBA" id="ARBA00022833"/>
    </source>
</evidence>
<comment type="caution">
    <text evidence="6">The sequence shown here is derived from an EMBL/GenBank/DDBJ whole genome shotgun (WGS) entry which is preliminary data.</text>
</comment>
<proteinExistence type="predicted"/>
<evidence type="ECO:0000259" key="5">
    <source>
        <dbReference type="SMART" id="SM00849"/>
    </source>
</evidence>
<evidence type="ECO:0000313" key="7">
    <source>
        <dbReference type="Proteomes" id="UP000094296"/>
    </source>
</evidence>
<dbReference type="InterPro" id="IPR036866">
    <property type="entry name" value="RibonucZ/Hydroxyglut_hydro"/>
</dbReference>
<keyword evidence="4" id="KW-0862">Zinc</keyword>
<organism evidence="6 7">
    <name type="scientific">Desulfuribacillus alkaliarsenatis</name>
    <dbReference type="NCBI Taxonomy" id="766136"/>
    <lineage>
        <taxon>Bacteria</taxon>
        <taxon>Bacillati</taxon>
        <taxon>Bacillota</taxon>
        <taxon>Desulfuribacillia</taxon>
        <taxon>Desulfuribacillales</taxon>
        <taxon>Desulfuribacillaceae</taxon>
        <taxon>Desulfuribacillus</taxon>
    </lineage>
</organism>
<evidence type="ECO:0000313" key="6">
    <source>
        <dbReference type="EMBL" id="OEF96331.1"/>
    </source>
</evidence>
<dbReference type="GO" id="GO:0016787">
    <property type="term" value="F:hydrolase activity"/>
    <property type="evidence" value="ECO:0007669"/>
    <property type="project" value="UniProtKB-KW"/>
</dbReference>
<keyword evidence="3 6" id="KW-0378">Hydrolase</keyword>
<dbReference type="GO" id="GO:0046872">
    <property type="term" value="F:metal ion binding"/>
    <property type="evidence" value="ECO:0007669"/>
    <property type="project" value="UniProtKB-KW"/>
</dbReference>
<dbReference type="PANTHER" id="PTHR46233">
    <property type="entry name" value="HYDROXYACYLGLUTATHIONE HYDROLASE GLOC"/>
    <property type="match status" value="1"/>
</dbReference>
<dbReference type="STRING" id="766136.BHF68_09265"/>
<dbReference type="CDD" id="cd06262">
    <property type="entry name" value="metallo-hydrolase-like_MBL-fold"/>
    <property type="match status" value="1"/>
</dbReference>
<dbReference type="Pfam" id="PF00753">
    <property type="entry name" value="Lactamase_B"/>
    <property type="match status" value="1"/>
</dbReference>
<dbReference type="RefSeq" id="WP_069643837.1">
    <property type="nucleotide sequence ID" value="NZ_MIJE01000032.1"/>
</dbReference>
<dbReference type="SMART" id="SM00849">
    <property type="entry name" value="Lactamase_B"/>
    <property type="match status" value="1"/>
</dbReference>
<keyword evidence="2" id="KW-0479">Metal-binding</keyword>
<name>A0A1E5G0H1_9FIRM</name>
<dbReference type="AlphaFoldDB" id="A0A1E5G0H1"/>